<dbReference type="SUPFAM" id="SSF54060">
    <property type="entry name" value="His-Me finger endonucleases"/>
    <property type="match status" value="1"/>
</dbReference>
<evidence type="ECO:0000256" key="2">
    <source>
        <dbReference type="ARBA" id="ARBA00022529"/>
    </source>
</evidence>
<comment type="caution">
    <text evidence="11">The sequence shown here is derived from an EMBL/GenBank/DDBJ whole genome shotgun (WGS) entry which is preliminary data.</text>
</comment>
<dbReference type="InterPro" id="IPR036302">
    <property type="entry name" value="Pyosin/cloacin_T_dom_sf"/>
</dbReference>
<reference evidence="11 12" key="1">
    <citation type="submission" date="2024-02" db="EMBL/GenBank/DDBJ databases">
        <title>Identification of pathogenicity and growth-promoting function of Pseudomonas putida variant.</title>
        <authorList>
            <person name="Sun J."/>
        </authorList>
    </citation>
    <scope>NUCLEOTIDE SEQUENCE [LARGE SCALE GENOMIC DNA]</scope>
    <source>
        <strain evidence="11 12">A03</strain>
    </source>
</reference>
<gene>
    <name evidence="11" type="ORF">V7S98_06485</name>
</gene>
<keyword evidence="3" id="KW-0540">Nuclease</keyword>
<feature type="domain" description="Pyosin/cloacin translocation" evidence="10">
    <location>
        <begin position="377"/>
        <end position="492"/>
    </location>
</feature>
<feature type="coiled-coil region" evidence="8">
    <location>
        <begin position="203"/>
        <end position="230"/>
    </location>
</feature>
<dbReference type="Gene3D" id="3.90.540.10">
    <property type="entry name" value="Colicin/pyocin, DNase domain"/>
    <property type="match status" value="1"/>
</dbReference>
<evidence type="ECO:0000256" key="9">
    <source>
        <dbReference type="SAM" id="MobiDB-lite"/>
    </source>
</evidence>
<evidence type="ECO:0000256" key="3">
    <source>
        <dbReference type="ARBA" id="ARBA00022722"/>
    </source>
</evidence>
<dbReference type="PRINTS" id="PR01300">
    <property type="entry name" value="PYOCINKILLER"/>
</dbReference>
<dbReference type="InterPro" id="IPR003060">
    <property type="entry name" value="Pyocin_killer"/>
</dbReference>
<keyword evidence="4" id="KW-0255">Endonuclease</keyword>
<evidence type="ECO:0000313" key="12">
    <source>
        <dbReference type="Proteomes" id="UP001380290"/>
    </source>
</evidence>
<dbReference type="Pfam" id="PF21431">
    <property type="entry name" value="Col-Pyo_DNase"/>
    <property type="match status" value="1"/>
</dbReference>
<dbReference type="InterPro" id="IPR016128">
    <property type="entry name" value="Pyosin/cloacin_T_dom"/>
</dbReference>
<dbReference type="RefSeq" id="WP_339598658.1">
    <property type="nucleotide sequence ID" value="NZ_JBBHLC010000010.1"/>
</dbReference>
<accession>A0ABU8QQG5</accession>
<protein>
    <submittedName>
        <fullName evidence="11">S-type pyocin domain-containing protein</fullName>
    </submittedName>
</protein>
<dbReference type="SUPFAM" id="SSF69369">
    <property type="entry name" value="Cloacin translocation domain"/>
    <property type="match status" value="1"/>
</dbReference>
<keyword evidence="7" id="KW-0078">Bacteriocin</keyword>
<evidence type="ECO:0000256" key="1">
    <source>
        <dbReference type="ARBA" id="ARBA00006811"/>
    </source>
</evidence>
<evidence type="ECO:0000256" key="4">
    <source>
        <dbReference type="ARBA" id="ARBA00022759"/>
    </source>
</evidence>
<dbReference type="Pfam" id="PF06958">
    <property type="entry name" value="Pyocin_S"/>
    <property type="match status" value="1"/>
</dbReference>
<keyword evidence="5" id="KW-0378">Hydrolase</keyword>
<evidence type="ECO:0000256" key="8">
    <source>
        <dbReference type="SAM" id="Coils"/>
    </source>
</evidence>
<evidence type="ECO:0000256" key="5">
    <source>
        <dbReference type="ARBA" id="ARBA00022801"/>
    </source>
</evidence>
<dbReference type="Proteomes" id="UP001380290">
    <property type="component" value="Unassembled WGS sequence"/>
</dbReference>
<keyword evidence="12" id="KW-1185">Reference proteome</keyword>
<dbReference type="InterPro" id="IPR044925">
    <property type="entry name" value="His-Me_finger_sf"/>
</dbReference>
<sequence>MAGDRLNDGPDVVIRPGPSAPSGGGGFFGIGGGGGFGGGFGGSSKRRRKKRARARAIALAKAQADEQARRAAAAKAQAAARALEHQQRVDGYGQAREARRALLDQDFADRSQALAQALNAQVLAARTPPASDHSERWQLYMLTKARREIDGLIERKRAELARQQGLAQGFADQGMAAEAYTARLASLGSDAQMRQLHQAWDAAYAADQEARLLQQAIEQLSQRSTELLLEHGRQQQVWRATEAELERQRQYAEQRETRVRFKQRADEDRRSERLRQAATLTAPLSAAQVGVLFTHSGAQVAAEAAMAIERAVVSAGKELLRIALQRTTPLLILRAAPFLYSSSLGDGELSAEQRQRHLLGLGVGAQALGLADGQDLQALADAEGAASVAHRIRIEHIAQGSVVVVAATGTGIAAQVPVRNAVLDPLTGTYRVEARDGNGKTLVLANSAAALGSPPSGGQLLMLEPQVGELPAGADLRFDDCIVCVPGLAPQYFSFAVAPAGTGVVTGKGQPAGAQWWTPGNAQAGIDLPAQVGDQLRGRTFTSQPAFEAAVWRAIAADVGLSGQFDEVNQRRLLNGYAPVAAKAEWHGERRNFELRHLADPGVGAQLYDLDQLRVHAPASTQGVRSVVQPFTPWFASSVELGFDPAIVAGQPPRTWTPLLPAGAELLGPTVLPQGPSLPGVYPGGTTDPVVSDPDIHPGESPDDTRAIIPGFGGEEGLPSPGLVNHEPAKPLEVGEYKDLSRRSINDLMDVDHIVSRKALEHRLKEIYLKLSADQLKQLLNDAPSVVIPVDVHRQYSQTYGGRNSLERQLKDASDLRAAVDANVDALKPGLLTYGFAESDIESARLNLHELHSAKGHYE</sequence>
<evidence type="ECO:0000259" key="10">
    <source>
        <dbReference type="Pfam" id="PF06958"/>
    </source>
</evidence>
<keyword evidence="8" id="KW-0175">Coiled coil</keyword>
<evidence type="ECO:0000313" key="11">
    <source>
        <dbReference type="EMBL" id="MEJ5862872.1"/>
    </source>
</evidence>
<evidence type="ECO:0000256" key="7">
    <source>
        <dbReference type="ARBA" id="ARBA00023048"/>
    </source>
</evidence>
<dbReference type="InterPro" id="IPR037146">
    <property type="entry name" value="Colicin/pyocin_DNase_dom_sf"/>
</dbReference>
<keyword evidence="6" id="KW-0044">Antibiotic</keyword>
<proteinExistence type="inferred from homology"/>
<name>A0ABU8QQG5_9PSED</name>
<feature type="region of interest" description="Disordered" evidence="9">
    <location>
        <begin position="1"/>
        <end position="28"/>
    </location>
</feature>
<comment type="similarity">
    <text evidence="1">Belongs to the colicin/pyosin nuclease family.</text>
</comment>
<keyword evidence="2" id="KW-0929">Antimicrobial</keyword>
<organism evidence="11 12">
    <name type="scientific">Pseudomonas farsensis</name>
    <dbReference type="NCBI Taxonomy" id="2745492"/>
    <lineage>
        <taxon>Bacteria</taxon>
        <taxon>Pseudomonadati</taxon>
        <taxon>Pseudomonadota</taxon>
        <taxon>Gammaproteobacteria</taxon>
        <taxon>Pseudomonadales</taxon>
        <taxon>Pseudomonadaceae</taxon>
        <taxon>Pseudomonas</taxon>
    </lineage>
</organism>
<dbReference type="EMBL" id="JBBHLC010000010">
    <property type="protein sequence ID" value="MEJ5862872.1"/>
    <property type="molecule type" value="Genomic_DNA"/>
</dbReference>
<evidence type="ECO:0000256" key="6">
    <source>
        <dbReference type="ARBA" id="ARBA00023022"/>
    </source>
</evidence>